<sequence>MSSSNSNSSSTFSVLSFVDGLWDLAKVAKVIYFTLCFDVLFFCLKGNGLFGIKLGKEFDLSLADLAGMIITLGIFSSVILEITTLCFNLLLIRIKYSNLLQSKDERIYSKSSTEVLMSELRDDALENGDDMSLKLFMEEKSKRERNYKEGRATEIISFGTIFVFSIEWYLSASNGSSRMFIDWLWEQSKHSDPTTPHYLIGLLVSTVLLLYAVSVCWPKEDDHKIYYPKLAKKLRKKEDEWKKKIDNM</sequence>
<evidence type="ECO:0000313" key="3">
    <source>
        <dbReference type="Proteomes" id="UP000246744"/>
    </source>
</evidence>
<dbReference type="RefSeq" id="WP_110025459.1">
    <property type="nucleotide sequence ID" value="NZ_QGTS01000004.1"/>
</dbReference>
<keyword evidence="3" id="KW-1185">Reference proteome</keyword>
<organism evidence="2 3">
    <name type="scientific">Mangrovibacter plantisponsor</name>
    <dbReference type="NCBI Taxonomy" id="451513"/>
    <lineage>
        <taxon>Bacteria</taxon>
        <taxon>Pseudomonadati</taxon>
        <taxon>Pseudomonadota</taxon>
        <taxon>Gammaproteobacteria</taxon>
        <taxon>Enterobacterales</taxon>
        <taxon>Enterobacteriaceae</taxon>
        <taxon>Mangrovibacter</taxon>
    </lineage>
</organism>
<proteinExistence type="predicted"/>
<reference evidence="2 3" key="1">
    <citation type="submission" date="2018-05" db="EMBL/GenBank/DDBJ databases">
        <title>Genomic Encyclopedia of Type Strains, Phase IV (KMG-IV): sequencing the most valuable type-strain genomes for metagenomic binning, comparative biology and taxonomic classification.</title>
        <authorList>
            <person name="Goeker M."/>
        </authorList>
    </citation>
    <scope>NUCLEOTIDE SEQUENCE [LARGE SCALE GENOMIC DNA]</scope>
    <source>
        <strain evidence="2 3">DSM 19579</strain>
    </source>
</reference>
<keyword evidence="1" id="KW-1133">Transmembrane helix</keyword>
<name>A0A317Q4R9_9ENTR</name>
<feature type="transmembrane region" description="Helical" evidence="1">
    <location>
        <begin position="65"/>
        <end position="91"/>
    </location>
</feature>
<feature type="transmembrane region" description="Helical" evidence="1">
    <location>
        <begin position="30"/>
        <end position="50"/>
    </location>
</feature>
<keyword evidence="1" id="KW-0472">Membrane</keyword>
<keyword evidence="1" id="KW-0812">Transmembrane</keyword>
<protein>
    <submittedName>
        <fullName evidence="2">Uncharacterized protein</fullName>
    </submittedName>
</protein>
<evidence type="ECO:0000313" key="2">
    <source>
        <dbReference type="EMBL" id="PWW10115.1"/>
    </source>
</evidence>
<comment type="caution">
    <text evidence="2">The sequence shown here is derived from an EMBL/GenBank/DDBJ whole genome shotgun (WGS) entry which is preliminary data.</text>
</comment>
<dbReference type="OrthoDB" id="6630499at2"/>
<dbReference type="EMBL" id="QGTS01000004">
    <property type="protein sequence ID" value="PWW10115.1"/>
    <property type="molecule type" value="Genomic_DNA"/>
</dbReference>
<feature type="transmembrane region" description="Helical" evidence="1">
    <location>
        <begin position="152"/>
        <end position="170"/>
    </location>
</feature>
<dbReference type="Proteomes" id="UP000246744">
    <property type="component" value="Unassembled WGS sequence"/>
</dbReference>
<evidence type="ECO:0000256" key="1">
    <source>
        <dbReference type="SAM" id="Phobius"/>
    </source>
</evidence>
<gene>
    <name evidence="2" type="ORF">DES37_104216</name>
</gene>
<dbReference type="AlphaFoldDB" id="A0A317Q4R9"/>
<feature type="transmembrane region" description="Helical" evidence="1">
    <location>
        <begin position="198"/>
        <end position="217"/>
    </location>
</feature>
<accession>A0A317Q4R9</accession>